<keyword evidence="5" id="KW-0408">Iron</keyword>
<comment type="similarity">
    <text evidence="1">Belongs to the TfdA dioxygenase family.</text>
</comment>
<keyword evidence="4" id="KW-0560">Oxidoreductase</keyword>
<sequence length="260" mass="27778">MDTQVMEPLGVRVTGLSLTTPPDEGTVETLVGLLADHGVVVVPGQDDVDDTAFAAFLRCFGDPVFTVGETPVPGFDDLNVISNVGRTTPPRSTFHVDTSYVSSPPAYTALRAVTIPEQGGQTQFSNQYRALDTLPADLRERIEGRRLRHVVTGVDPGEDQEKEAWHPLVRAHPVSGRDTLYLTTPARCAEVSGLDGDETAALVAALHAHSTAPDNLLRHAWAPGDVVMWDNGTVLHAADHSGVVGDRVMHRGMATGYASA</sequence>
<comment type="caution">
    <text evidence="7">The sequence shown here is derived from an EMBL/GenBank/DDBJ whole genome shotgun (WGS) entry which is preliminary data.</text>
</comment>
<evidence type="ECO:0000313" key="7">
    <source>
        <dbReference type="EMBL" id="GAA1904421.1"/>
    </source>
</evidence>
<gene>
    <name evidence="7" type="ORF">GCM10009737_01400</name>
</gene>
<keyword evidence="8" id="KW-1185">Reference proteome</keyword>
<dbReference type="EMBL" id="BAAAMY010000001">
    <property type="protein sequence ID" value="GAA1904421.1"/>
    <property type="molecule type" value="Genomic_DNA"/>
</dbReference>
<organism evidence="7 8">
    <name type="scientific">Nocardioides lentus</name>
    <dbReference type="NCBI Taxonomy" id="338077"/>
    <lineage>
        <taxon>Bacteria</taxon>
        <taxon>Bacillati</taxon>
        <taxon>Actinomycetota</taxon>
        <taxon>Actinomycetes</taxon>
        <taxon>Propionibacteriales</taxon>
        <taxon>Nocardioidaceae</taxon>
        <taxon>Nocardioides</taxon>
    </lineage>
</organism>
<dbReference type="Proteomes" id="UP001501612">
    <property type="component" value="Unassembled WGS sequence"/>
</dbReference>
<evidence type="ECO:0000256" key="5">
    <source>
        <dbReference type="ARBA" id="ARBA00023004"/>
    </source>
</evidence>
<dbReference type="PANTHER" id="PTHR30468:SF1">
    <property type="entry name" value="ALPHA-KETOGLUTARATE-DEPENDENT SULFONATE DIOXYGENASE"/>
    <property type="match status" value="1"/>
</dbReference>
<evidence type="ECO:0000256" key="4">
    <source>
        <dbReference type="ARBA" id="ARBA00023002"/>
    </source>
</evidence>
<dbReference type="InterPro" id="IPR051323">
    <property type="entry name" value="AtsK-like"/>
</dbReference>
<name>A0ABP5A7E8_9ACTN</name>
<evidence type="ECO:0000256" key="3">
    <source>
        <dbReference type="ARBA" id="ARBA00022964"/>
    </source>
</evidence>
<feature type="domain" description="TauD/TfdA-like" evidence="6">
    <location>
        <begin position="9"/>
        <end position="252"/>
    </location>
</feature>
<evidence type="ECO:0000256" key="2">
    <source>
        <dbReference type="ARBA" id="ARBA00022723"/>
    </source>
</evidence>
<dbReference type="Gene3D" id="3.60.130.10">
    <property type="entry name" value="Clavaminate synthase-like"/>
    <property type="match status" value="1"/>
</dbReference>
<dbReference type="RefSeq" id="WP_344002264.1">
    <property type="nucleotide sequence ID" value="NZ_BAAAMY010000001.1"/>
</dbReference>
<dbReference type="Pfam" id="PF02668">
    <property type="entry name" value="TauD"/>
    <property type="match status" value="1"/>
</dbReference>
<dbReference type="PANTHER" id="PTHR30468">
    <property type="entry name" value="ALPHA-KETOGLUTARATE-DEPENDENT SULFONATE DIOXYGENASE"/>
    <property type="match status" value="1"/>
</dbReference>
<keyword evidence="3 7" id="KW-0223">Dioxygenase</keyword>
<reference evidence="8" key="1">
    <citation type="journal article" date="2019" name="Int. J. Syst. Evol. Microbiol.">
        <title>The Global Catalogue of Microorganisms (GCM) 10K type strain sequencing project: providing services to taxonomists for standard genome sequencing and annotation.</title>
        <authorList>
            <consortium name="The Broad Institute Genomics Platform"/>
            <consortium name="The Broad Institute Genome Sequencing Center for Infectious Disease"/>
            <person name="Wu L."/>
            <person name="Ma J."/>
        </authorList>
    </citation>
    <scope>NUCLEOTIDE SEQUENCE [LARGE SCALE GENOMIC DNA]</scope>
    <source>
        <strain evidence="8">JCM 14046</strain>
    </source>
</reference>
<dbReference type="InterPro" id="IPR003819">
    <property type="entry name" value="TauD/TfdA-like"/>
</dbReference>
<dbReference type="InterPro" id="IPR042098">
    <property type="entry name" value="TauD-like_sf"/>
</dbReference>
<accession>A0ABP5A7E8</accession>
<dbReference type="GO" id="GO:0051213">
    <property type="term" value="F:dioxygenase activity"/>
    <property type="evidence" value="ECO:0007669"/>
    <property type="project" value="UniProtKB-KW"/>
</dbReference>
<evidence type="ECO:0000256" key="1">
    <source>
        <dbReference type="ARBA" id="ARBA00005896"/>
    </source>
</evidence>
<dbReference type="SUPFAM" id="SSF51197">
    <property type="entry name" value="Clavaminate synthase-like"/>
    <property type="match status" value="1"/>
</dbReference>
<evidence type="ECO:0000259" key="6">
    <source>
        <dbReference type="Pfam" id="PF02668"/>
    </source>
</evidence>
<evidence type="ECO:0000313" key="8">
    <source>
        <dbReference type="Proteomes" id="UP001501612"/>
    </source>
</evidence>
<keyword evidence="2" id="KW-0479">Metal-binding</keyword>
<proteinExistence type="inferred from homology"/>
<protein>
    <submittedName>
        <fullName evidence="7">TauD/TfdA family dioxygenase</fullName>
    </submittedName>
</protein>